<dbReference type="EMBL" id="CP115859">
    <property type="protein sequence ID" value="WBV60211.1"/>
    <property type="molecule type" value="Genomic_DNA"/>
</dbReference>
<gene>
    <name evidence="2" type="ORF">PFY12_14380</name>
</gene>
<name>A0ABY7QKK6_9FLAO</name>
<dbReference type="RefSeq" id="WP_271148549.1">
    <property type="nucleotide sequence ID" value="NZ_CP115859.1"/>
</dbReference>
<sequence>MKIKSIKLPFTKKSVLFVCFFACMFVFASFTRKDKERIREWKKSWKKEKGAEMESLANQTTDFSLLNQLSYAYPALKTSPSRTGEDLNLNSDHSAESSLSPEINIPVEEITETIDNSNYFPAIEKEGIIGVFSETEQDRASDNFFTINLPKVDVQDSRVFLTYELYGLASHESVSRSLNHQLSIGGEIIIPSAVWSEQKEELSSSTLKEGINTILFTSPSSGIKYKVRNLKIVFEKNKKKNRDYQISSVLSGDNLYVKGISRTSNVRINNSDVSWNNGEFEKVVKLSAEEKASGQFSLTYNGNTEYYKIPEDKKSFKIIGNSIYDYKSITITKDQEFDIHYEDLNLKAEKDAAEAASIEIIKLREKDIPAVSGGLKNVTSANSAYRFSVIAGKLDKKVKITIPYDKKKIRTFFSKRDQGFFI</sequence>
<feature type="signal peptide" evidence="1">
    <location>
        <begin position="1"/>
        <end position="28"/>
    </location>
</feature>
<keyword evidence="3" id="KW-1185">Reference proteome</keyword>
<dbReference type="Proteomes" id="UP001210978">
    <property type="component" value="Chromosome"/>
</dbReference>
<proteinExistence type="predicted"/>
<organism evidence="2 3">
    <name type="scientific">Chryseobacterium camelliae</name>
    <dbReference type="NCBI Taxonomy" id="1265445"/>
    <lineage>
        <taxon>Bacteria</taxon>
        <taxon>Pseudomonadati</taxon>
        <taxon>Bacteroidota</taxon>
        <taxon>Flavobacteriia</taxon>
        <taxon>Flavobacteriales</taxon>
        <taxon>Weeksellaceae</taxon>
        <taxon>Chryseobacterium group</taxon>
        <taxon>Chryseobacterium</taxon>
    </lineage>
</organism>
<reference evidence="2 3" key="1">
    <citation type="submission" date="2023-01" db="EMBL/GenBank/DDBJ databases">
        <title>Complete genome of Chryseobacterium camelliae VAN22-5A.</title>
        <authorList>
            <person name="Zong G."/>
            <person name="Cao G."/>
        </authorList>
    </citation>
    <scope>NUCLEOTIDE SEQUENCE [LARGE SCALE GENOMIC DNA]</scope>
    <source>
        <strain evidence="2 3">VAN22-5A</strain>
    </source>
</reference>
<accession>A0ABY7QKK6</accession>
<protein>
    <submittedName>
        <fullName evidence="2">Uncharacterized protein</fullName>
    </submittedName>
</protein>
<keyword evidence="1" id="KW-0732">Signal</keyword>
<feature type="chain" id="PRO_5047273560" evidence="1">
    <location>
        <begin position="29"/>
        <end position="422"/>
    </location>
</feature>
<evidence type="ECO:0000256" key="1">
    <source>
        <dbReference type="SAM" id="SignalP"/>
    </source>
</evidence>
<evidence type="ECO:0000313" key="3">
    <source>
        <dbReference type="Proteomes" id="UP001210978"/>
    </source>
</evidence>
<evidence type="ECO:0000313" key="2">
    <source>
        <dbReference type="EMBL" id="WBV60211.1"/>
    </source>
</evidence>